<gene>
    <name evidence="2" type="ORF">CPB83DRAFT_835435</name>
</gene>
<accession>A0A9P6EH32</accession>
<dbReference type="Proteomes" id="UP000807306">
    <property type="component" value="Unassembled WGS sequence"/>
</dbReference>
<organism evidence="2 3">
    <name type="scientific">Crepidotus variabilis</name>
    <dbReference type="NCBI Taxonomy" id="179855"/>
    <lineage>
        <taxon>Eukaryota</taxon>
        <taxon>Fungi</taxon>
        <taxon>Dikarya</taxon>
        <taxon>Basidiomycota</taxon>
        <taxon>Agaricomycotina</taxon>
        <taxon>Agaricomycetes</taxon>
        <taxon>Agaricomycetidae</taxon>
        <taxon>Agaricales</taxon>
        <taxon>Agaricineae</taxon>
        <taxon>Crepidotaceae</taxon>
        <taxon>Crepidotus</taxon>
    </lineage>
</organism>
<feature type="region of interest" description="Disordered" evidence="1">
    <location>
        <begin position="23"/>
        <end position="131"/>
    </location>
</feature>
<evidence type="ECO:0000313" key="3">
    <source>
        <dbReference type="Proteomes" id="UP000807306"/>
    </source>
</evidence>
<dbReference type="EMBL" id="MU157849">
    <property type="protein sequence ID" value="KAF9528966.1"/>
    <property type="molecule type" value="Genomic_DNA"/>
</dbReference>
<protein>
    <submittedName>
        <fullName evidence="2">Uncharacterized protein</fullName>
    </submittedName>
</protein>
<keyword evidence="3" id="KW-1185">Reference proteome</keyword>
<name>A0A9P6EH32_9AGAR</name>
<feature type="compositionally biased region" description="Basic and acidic residues" evidence="1">
    <location>
        <begin position="96"/>
        <end position="105"/>
    </location>
</feature>
<dbReference type="OrthoDB" id="2687798at2759"/>
<proteinExistence type="predicted"/>
<evidence type="ECO:0000313" key="2">
    <source>
        <dbReference type="EMBL" id="KAF9528966.1"/>
    </source>
</evidence>
<feature type="compositionally biased region" description="Polar residues" evidence="1">
    <location>
        <begin position="26"/>
        <end position="45"/>
    </location>
</feature>
<sequence length="131" mass="13844">MVPPVARSIVRMSSKQRLLDMCRSPPKQSLVSSYSTSQNTASKGSQSRKDAFSQGNVTDSANLHKRDTQSQAVEAGQEARGKKSGGPLDAASNENVKQDSAKESTKGNPEGVGMKDQVGSATGSEAAFERK</sequence>
<dbReference type="AlphaFoldDB" id="A0A9P6EH32"/>
<reference evidence="2" key="1">
    <citation type="submission" date="2020-11" db="EMBL/GenBank/DDBJ databases">
        <authorList>
            <consortium name="DOE Joint Genome Institute"/>
            <person name="Ahrendt S."/>
            <person name="Riley R."/>
            <person name="Andreopoulos W."/>
            <person name="Labutti K."/>
            <person name="Pangilinan J."/>
            <person name="Ruiz-Duenas F.J."/>
            <person name="Barrasa J.M."/>
            <person name="Sanchez-Garcia M."/>
            <person name="Camarero S."/>
            <person name="Miyauchi S."/>
            <person name="Serrano A."/>
            <person name="Linde D."/>
            <person name="Babiker R."/>
            <person name="Drula E."/>
            <person name="Ayuso-Fernandez I."/>
            <person name="Pacheco R."/>
            <person name="Padilla G."/>
            <person name="Ferreira P."/>
            <person name="Barriuso J."/>
            <person name="Kellner H."/>
            <person name="Castanera R."/>
            <person name="Alfaro M."/>
            <person name="Ramirez L."/>
            <person name="Pisabarro A.G."/>
            <person name="Kuo A."/>
            <person name="Tritt A."/>
            <person name="Lipzen A."/>
            <person name="He G."/>
            <person name="Yan M."/>
            <person name="Ng V."/>
            <person name="Cullen D."/>
            <person name="Martin F."/>
            <person name="Rosso M.-N."/>
            <person name="Henrissat B."/>
            <person name="Hibbett D."/>
            <person name="Martinez A.T."/>
            <person name="Grigoriev I.V."/>
        </authorList>
    </citation>
    <scope>NUCLEOTIDE SEQUENCE</scope>
    <source>
        <strain evidence="2">CBS 506.95</strain>
    </source>
</reference>
<evidence type="ECO:0000256" key="1">
    <source>
        <dbReference type="SAM" id="MobiDB-lite"/>
    </source>
</evidence>
<comment type="caution">
    <text evidence="2">The sequence shown here is derived from an EMBL/GenBank/DDBJ whole genome shotgun (WGS) entry which is preliminary data.</text>
</comment>